<dbReference type="OrthoDB" id="5966355at2"/>
<sequence length="217" mass="23698">MSQYLLRPLLLAALAGTLLGASPADAQQRGAEKRIYCWEEEGERICGDALPADAVDNARREFSASGTLTRTLGRALTDEEKAAAEALAELERQADAEAAARERQERAMVHAYDSEEALRRAFGARLGLVEAAARSSELGIESIRASLMGLLRQAAEAELSGEAVPKALAAGIQEQHRGLRHQQALLEQQQVQRRLLAEELEQSLARYRELKQAAANR</sequence>
<comment type="caution">
    <text evidence="3">The sequence shown here is derived from an EMBL/GenBank/DDBJ whole genome shotgun (WGS) entry which is preliminary data.</text>
</comment>
<proteinExistence type="predicted"/>
<dbReference type="Proteomes" id="UP000030003">
    <property type="component" value="Unassembled WGS sequence"/>
</dbReference>
<accession>A0A0A0M8C9</accession>
<keyword evidence="2" id="KW-0732">Signal</keyword>
<evidence type="ECO:0000256" key="2">
    <source>
        <dbReference type="SAM" id="SignalP"/>
    </source>
</evidence>
<dbReference type="eggNOG" id="COG2433">
    <property type="taxonomic scope" value="Bacteria"/>
</dbReference>
<reference evidence="3 4" key="1">
    <citation type="submission" date="2013-08" db="EMBL/GenBank/DDBJ databases">
        <title>Genomic analysis of Lysobacter defluvii.</title>
        <authorList>
            <person name="Wang Q."/>
            <person name="Wang G."/>
        </authorList>
    </citation>
    <scope>NUCLEOTIDE SEQUENCE [LARGE SCALE GENOMIC DNA]</scope>
    <source>
        <strain evidence="3 4">IMMIB APB-9</strain>
    </source>
</reference>
<feature type="coiled-coil region" evidence="1">
    <location>
        <begin position="186"/>
        <end position="217"/>
    </location>
</feature>
<feature type="signal peptide" evidence="2">
    <location>
        <begin position="1"/>
        <end position="26"/>
    </location>
</feature>
<dbReference type="AlphaFoldDB" id="A0A0A0M8C9"/>
<protein>
    <recommendedName>
        <fullName evidence="5">DUF4124 domain-containing protein</fullName>
    </recommendedName>
</protein>
<keyword evidence="1" id="KW-0175">Coiled coil</keyword>
<dbReference type="STRING" id="1385515.GCA_000423325_02538"/>
<dbReference type="RefSeq" id="WP_036137228.1">
    <property type="nucleotide sequence ID" value="NZ_AUHT01000012.1"/>
</dbReference>
<evidence type="ECO:0000256" key="1">
    <source>
        <dbReference type="SAM" id="Coils"/>
    </source>
</evidence>
<keyword evidence="4" id="KW-1185">Reference proteome</keyword>
<dbReference type="EMBL" id="AVBH01000080">
    <property type="protein sequence ID" value="KGO98444.1"/>
    <property type="molecule type" value="Genomic_DNA"/>
</dbReference>
<evidence type="ECO:0008006" key="5">
    <source>
        <dbReference type="Google" id="ProtNLM"/>
    </source>
</evidence>
<evidence type="ECO:0000313" key="4">
    <source>
        <dbReference type="Proteomes" id="UP000030003"/>
    </source>
</evidence>
<feature type="coiled-coil region" evidence="1">
    <location>
        <begin position="73"/>
        <end position="107"/>
    </location>
</feature>
<gene>
    <name evidence="3" type="ORF">N791_01985</name>
</gene>
<name>A0A0A0M8C9_9GAMM</name>
<feature type="chain" id="PRO_5001966625" description="DUF4124 domain-containing protein" evidence="2">
    <location>
        <begin position="27"/>
        <end position="217"/>
    </location>
</feature>
<evidence type="ECO:0000313" key="3">
    <source>
        <dbReference type="EMBL" id="KGO98444.1"/>
    </source>
</evidence>
<organism evidence="3 4">
    <name type="scientific">Lysobacter defluvii IMMIB APB-9 = DSM 18482</name>
    <dbReference type="NCBI Taxonomy" id="1385515"/>
    <lineage>
        <taxon>Bacteria</taxon>
        <taxon>Pseudomonadati</taxon>
        <taxon>Pseudomonadota</taxon>
        <taxon>Gammaproteobacteria</taxon>
        <taxon>Lysobacterales</taxon>
        <taxon>Lysobacteraceae</taxon>
        <taxon>Novilysobacter</taxon>
    </lineage>
</organism>